<proteinExistence type="predicted"/>
<dbReference type="Proteomes" id="UP001163324">
    <property type="component" value="Chromosome 1"/>
</dbReference>
<dbReference type="EMBL" id="CM047940">
    <property type="protein sequence ID" value="KAI9903719.1"/>
    <property type="molecule type" value="Genomic_DNA"/>
</dbReference>
<organism evidence="1 2">
    <name type="scientific">Trichothecium roseum</name>
    <dbReference type="NCBI Taxonomy" id="47278"/>
    <lineage>
        <taxon>Eukaryota</taxon>
        <taxon>Fungi</taxon>
        <taxon>Dikarya</taxon>
        <taxon>Ascomycota</taxon>
        <taxon>Pezizomycotina</taxon>
        <taxon>Sordariomycetes</taxon>
        <taxon>Hypocreomycetidae</taxon>
        <taxon>Hypocreales</taxon>
        <taxon>Hypocreales incertae sedis</taxon>
        <taxon>Trichothecium</taxon>
    </lineage>
</organism>
<comment type="caution">
    <text evidence="1">The sequence shown here is derived from an EMBL/GenBank/DDBJ whole genome shotgun (WGS) entry which is preliminary data.</text>
</comment>
<reference evidence="1" key="1">
    <citation type="submission" date="2022-10" db="EMBL/GenBank/DDBJ databases">
        <title>Complete Genome of Trichothecium roseum strain YXFP-22015, a Plant Pathogen Isolated from Citrus.</title>
        <authorList>
            <person name="Wang Y."/>
            <person name="Zhu L."/>
        </authorList>
    </citation>
    <scope>NUCLEOTIDE SEQUENCE</scope>
    <source>
        <strain evidence="1">YXFP-22015</strain>
    </source>
</reference>
<keyword evidence="2" id="KW-1185">Reference proteome</keyword>
<sequence length="126" mass="13496">MASRTQFVRQAVSARLASQRRQFSTSLSARAPSTGPGAVPDGLGEGNAKGRTGGDESLASTSPNAPAQPKISNLSVPGKDPSEGLTKEQKEEVAEHNREFDKKHDHGNEAPDDKVDKKFWGENRAK</sequence>
<gene>
    <name evidence="1" type="ORF">N3K66_000248</name>
</gene>
<name>A0ACC0VBZ0_9HYPO</name>
<evidence type="ECO:0000313" key="2">
    <source>
        <dbReference type="Proteomes" id="UP001163324"/>
    </source>
</evidence>
<protein>
    <submittedName>
        <fullName evidence="1">Uncharacterized protein</fullName>
    </submittedName>
</protein>
<evidence type="ECO:0000313" key="1">
    <source>
        <dbReference type="EMBL" id="KAI9903719.1"/>
    </source>
</evidence>
<accession>A0ACC0VBZ0</accession>